<reference evidence="2" key="1">
    <citation type="journal article" date="2020" name="Stud. Mycol.">
        <title>101 Dothideomycetes genomes: a test case for predicting lifestyles and emergence of pathogens.</title>
        <authorList>
            <person name="Haridas S."/>
            <person name="Albert R."/>
            <person name="Binder M."/>
            <person name="Bloem J."/>
            <person name="Labutti K."/>
            <person name="Salamov A."/>
            <person name="Andreopoulos B."/>
            <person name="Baker S."/>
            <person name="Barry K."/>
            <person name="Bills G."/>
            <person name="Bluhm B."/>
            <person name="Cannon C."/>
            <person name="Castanera R."/>
            <person name="Culley D."/>
            <person name="Daum C."/>
            <person name="Ezra D."/>
            <person name="Gonzalez J."/>
            <person name="Henrissat B."/>
            <person name="Kuo A."/>
            <person name="Liang C."/>
            <person name="Lipzen A."/>
            <person name="Lutzoni F."/>
            <person name="Magnuson J."/>
            <person name="Mondo S."/>
            <person name="Nolan M."/>
            <person name="Ohm R."/>
            <person name="Pangilinan J."/>
            <person name="Park H.-J."/>
            <person name="Ramirez L."/>
            <person name="Alfaro M."/>
            <person name="Sun H."/>
            <person name="Tritt A."/>
            <person name="Yoshinaga Y."/>
            <person name="Zwiers L.-H."/>
            <person name="Turgeon B."/>
            <person name="Goodwin S."/>
            <person name="Spatafora J."/>
            <person name="Crous P."/>
            <person name="Grigoriev I."/>
        </authorList>
    </citation>
    <scope>NUCLEOTIDE SEQUENCE</scope>
    <source>
        <strain evidence="2">CBS 269.34</strain>
    </source>
</reference>
<protein>
    <recommendedName>
        <fullName evidence="4">Secreted protein</fullName>
    </recommendedName>
</protein>
<accession>A0A6A6QU68</accession>
<dbReference type="EMBL" id="MU004190">
    <property type="protein sequence ID" value="KAF2494457.1"/>
    <property type="molecule type" value="Genomic_DNA"/>
</dbReference>
<evidence type="ECO:0000256" key="1">
    <source>
        <dbReference type="SAM" id="SignalP"/>
    </source>
</evidence>
<feature type="signal peptide" evidence="1">
    <location>
        <begin position="1"/>
        <end position="26"/>
    </location>
</feature>
<organism evidence="2 3">
    <name type="scientific">Lophium mytilinum</name>
    <dbReference type="NCBI Taxonomy" id="390894"/>
    <lineage>
        <taxon>Eukaryota</taxon>
        <taxon>Fungi</taxon>
        <taxon>Dikarya</taxon>
        <taxon>Ascomycota</taxon>
        <taxon>Pezizomycotina</taxon>
        <taxon>Dothideomycetes</taxon>
        <taxon>Pleosporomycetidae</taxon>
        <taxon>Mytilinidiales</taxon>
        <taxon>Mytilinidiaceae</taxon>
        <taxon>Lophium</taxon>
    </lineage>
</organism>
<evidence type="ECO:0000313" key="3">
    <source>
        <dbReference type="Proteomes" id="UP000799750"/>
    </source>
</evidence>
<dbReference type="AlphaFoldDB" id="A0A6A6QU68"/>
<name>A0A6A6QU68_9PEZI</name>
<proteinExistence type="predicted"/>
<sequence length="126" mass="13223">MHGSAASVVAALPVLASVVSIESVRGAPDVISDAIEVKKPRGFELLEAAAAAEELDGVAESEDQVAEVDTDLVVSARIEVASKLVTGATVDAAAAIEEREAGRVMLRTTSYCLQIALTVERTPRWY</sequence>
<keyword evidence="3" id="KW-1185">Reference proteome</keyword>
<dbReference type="Proteomes" id="UP000799750">
    <property type="component" value="Unassembled WGS sequence"/>
</dbReference>
<keyword evidence="1" id="KW-0732">Signal</keyword>
<evidence type="ECO:0008006" key="4">
    <source>
        <dbReference type="Google" id="ProtNLM"/>
    </source>
</evidence>
<feature type="chain" id="PRO_5025556257" description="Secreted protein" evidence="1">
    <location>
        <begin position="27"/>
        <end position="126"/>
    </location>
</feature>
<evidence type="ECO:0000313" key="2">
    <source>
        <dbReference type="EMBL" id="KAF2494457.1"/>
    </source>
</evidence>
<gene>
    <name evidence="2" type="ORF">BU16DRAFT_40741</name>
</gene>